<sequence>MLEATSVDGVRVAGSFRDPAGYVFRRGDSFFRAVTEYGAAGYTAAKAAGILKWLSDDGRLVRVLQEQPSSDGSSIVLEVERLPWITHPYEWSFRLLKTAAIFHLDLHLALLDKGFTLSDATAYNVQFVGPNPIFIDHLSIQPYRDGEFWTGHRQFCEQFLNPLLLRAYLDVPHNAWYRGSMEGIAVSDLAKILPFYKKLSWNVLTNIVLQDKFQSGTSSNEKKFSVKERKLPKQAFTGMLRQMRAWISRLQPADKKKTVWADYSLVNTYNDAEREAKHDFVGGYVRSARPKTVIDLGCNTGEYSERALASGATSVVGFDFDVQALDRAYDNAISRKLNMLPLFLDARNPSPNQGWMGTERLGFGERIIADGLLALAFEHHLAIAHNVPLDQLVRWLLLIAPTGVIEFVPKSDPTVQRMLALRDDIFPNYDVHEFERILAAHAVIERRQVVSESGRTLFQFRRGN</sequence>
<reference evidence="1 2" key="1">
    <citation type="submission" date="2016-08" db="EMBL/GenBank/DDBJ databases">
        <authorList>
            <person name="Seilhamer J.J."/>
        </authorList>
    </citation>
    <scope>NUCLEOTIDE SEQUENCE [LARGE SCALE GENOMIC DNA]</scope>
    <source>
        <strain evidence="1 2">HBR26</strain>
    </source>
</reference>
<dbReference type="EMBL" id="FMAJ01000008">
    <property type="protein sequence ID" value="SCB59659.1"/>
    <property type="molecule type" value="Genomic_DNA"/>
</dbReference>
<protein>
    <recommendedName>
        <fullName evidence="3">Nodulation-related protein NoeA</fullName>
    </recommendedName>
</protein>
<dbReference type="SUPFAM" id="SSF53335">
    <property type="entry name" value="S-adenosyl-L-methionine-dependent methyltransferases"/>
    <property type="match status" value="1"/>
</dbReference>
<dbReference type="CDD" id="cd02440">
    <property type="entry name" value="AdoMet_MTases"/>
    <property type="match status" value="1"/>
</dbReference>
<evidence type="ECO:0008006" key="3">
    <source>
        <dbReference type="Google" id="ProtNLM"/>
    </source>
</evidence>
<organism evidence="1 2">
    <name type="scientific">Rhizobium aethiopicum</name>
    <dbReference type="NCBI Taxonomy" id="1138170"/>
    <lineage>
        <taxon>Bacteria</taxon>
        <taxon>Pseudomonadati</taxon>
        <taxon>Pseudomonadota</taxon>
        <taxon>Alphaproteobacteria</taxon>
        <taxon>Hyphomicrobiales</taxon>
        <taxon>Rhizobiaceae</taxon>
        <taxon>Rhizobium/Agrobacterium group</taxon>
        <taxon>Rhizobium</taxon>
    </lineage>
</organism>
<dbReference type="Gene3D" id="3.40.50.150">
    <property type="entry name" value="Vaccinia Virus protein VP39"/>
    <property type="match status" value="1"/>
</dbReference>
<proteinExistence type="predicted"/>
<dbReference type="STRING" id="1138170.GA0061105_10815"/>
<dbReference type="Proteomes" id="UP000198723">
    <property type="component" value="Unassembled WGS sequence"/>
</dbReference>
<dbReference type="AlphaFoldDB" id="A0A1C3Y5H1"/>
<dbReference type="RefSeq" id="WP_092751881.1">
    <property type="nucleotide sequence ID" value="NZ_FMAJ01000008.1"/>
</dbReference>
<evidence type="ECO:0000313" key="2">
    <source>
        <dbReference type="Proteomes" id="UP000198723"/>
    </source>
</evidence>
<accession>A0A1C3Y5H1</accession>
<evidence type="ECO:0000313" key="1">
    <source>
        <dbReference type="EMBL" id="SCB59659.1"/>
    </source>
</evidence>
<gene>
    <name evidence="1" type="ORF">GA0061105_10815</name>
</gene>
<dbReference type="InterPro" id="IPR029063">
    <property type="entry name" value="SAM-dependent_MTases_sf"/>
</dbReference>
<name>A0A1C3Y5H1_9HYPH</name>